<dbReference type="Proteomes" id="UP000002774">
    <property type="component" value="Chromosome"/>
</dbReference>
<keyword evidence="2" id="KW-1185">Reference proteome</keyword>
<sequence length="66" mass="7570">MINGDIICRTQKLFISAQRLSNTLSPNVMDSQFGVLNWQQSGFNAKQINNRIRCERMMAPGNNLQR</sequence>
<protein>
    <submittedName>
        <fullName evidence="1">Uncharacterized protein</fullName>
    </submittedName>
</protein>
<organism evidence="1 2">
    <name type="scientific">Mucilaginibacter paludis DSM 18603</name>
    <dbReference type="NCBI Taxonomy" id="714943"/>
    <lineage>
        <taxon>Bacteria</taxon>
        <taxon>Pseudomonadati</taxon>
        <taxon>Bacteroidota</taxon>
        <taxon>Sphingobacteriia</taxon>
        <taxon>Sphingobacteriales</taxon>
        <taxon>Sphingobacteriaceae</taxon>
        <taxon>Mucilaginibacter</taxon>
    </lineage>
</organism>
<dbReference type="AlphaFoldDB" id="H1YET8"/>
<reference evidence="1" key="1">
    <citation type="submission" date="2011-09" db="EMBL/GenBank/DDBJ databases">
        <title>The permanent draft genome of Mucilaginibacter paludis DSM 18603.</title>
        <authorList>
            <consortium name="US DOE Joint Genome Institute (JGI-PGF)"/>
            <person name="Lucas S."/>
            <person name="Han J."/>
            <person name="Lapidus A."/>
            <person name="Bruce D."/>
            <person name="Goodwin L."/>
            <person name="Pitluck S."/>
            <person name="Peters L."/>
            <person name="Kyrpides N."/>
            <person name="Mavromatis K."/>
            <person name="Ivanova N."/>
            <person name="Mikhailova N."/>
            <person name="Held B."/>
            <person name="Detter J.C."/>
            <person name="Tapia R."/>
            <person name="Han C."/>
            <person name="Land M."/>
            <person name="Hauser L."/>
            <person name="Markowitz V."/>
            <person name="Cheng J.-F."/>
            <person name="Hugenholtz P."/>
            <person name="Woyke T."/>
            <person name="Wu D."/>
            <person name="Tindall B."/>
            <person name="Brambilla E."/>
            <person name="Klenk H.-P."/>
            <person name="Eisen J.A."/>
        </authorList>
    </citation>
    <scope>NUCLEOTIDE SEQUENCE [LARGE SCALE GENOMIC DNA]</scope>
    <source>
        <strain evidence="1">DSM 18603</strain>
    </source>
</reference>
<name>H1YET8_9SPHI</name>
<gene>
    <name evidence="1" type="ORF">Mucpa_0155</name>
</gene>
<dbReference type="EMBL" id="CM001403">
    <property type="protein sequence ID" value="EHQ24355.1"/>
    <property type="molecule type" value="Genomic_DNA"/>
</dbReference>
<accession>H1YET8</accession>
<proteinExistence type="predicted"/>
<evidence type="ECO:0000313" key="1">
    <source>
        <dbReference type="EMBL" id="EHQ24355.1"/>
    </source>
</evidence>
<dbReference type="STRING" id="714943.Mucpa_0155"/>
<evidence type="ECO:0000313" key="2">
    <source>
        <dbReference type="Proteomes" id="UP000002774"/>
    </source>
</evidence>
<dbReference type="HOGENOM" id="CLU_2826435_0_0_10"/>